<feature type="domain" description="DH" evidence="6">
    <location>
        <begin position="649"/>
        <end position="834"/>
    </location>
</feature>
<dbReference type="Pfam" id="PF00621">
    <property type="entry name" value="RhoGEF"/>
    <property type="match status" value="1"/>
</dbReference>
<proteinExistence type="predicted"/>
<dbReference type="PANTHER" id="PTHR22834:SF20">
    <property type="entry name" value="SH3 DOMAIN-CONTAINING PROTEIN"/>
    <property type="match status" value="1"/>
</dbReference>
<dbReference type="InterPro" id="IPR051492">
    <property type="entry name" value="Dynamin-Rho_GEF"/>
</dbReference>
<feature type="region of interest" description="Disordered" evidence="4">
    <location>
        <begin position="539"/>
        <end position="597"/>
    </location>
</feature>
<organism evidence="8">
    <name type="scientific">Dermatophagoides farinae</name>
    <name type="common">American house dust mite</name>
    <dbReference type="NCBI Taxonomy" id="6954"/>
    <lineage>
        <taxon>Eukaryota</taxon>
        <taxon>Metazoa</taxon>
        <taxon>Ecdysozoa</taxon>
        <taxon>Arthropoda</taxon>
        <taxon>Chelicerata</taxon>
        <taxon>Arachnida</taxon>
        <taxon>Acari</taxon>
        <taxon>Acariformes</taxon>
        <taxon>Sarcoptiformes</taxon>
        <taxon>Astigmata</taxon>
        <taxon>Psoroptidia</taxon>
        <taxon>Analgoidea</taxon>
        <taxon>Pyroglyphidae</taxon>
        <taxon>Dermatophagoidinae</taxon>
        <taxon>Dermatophagoides</taxon>
    </lineage>
</organism>
<reference evidence="8" key="1">
    <citation type="submission" date="2020-06" db="EMBL/GenBank/DDBJ databases">
        <authorList>
            <person name="Ji K."/>
            <person name="Li J."/>
        </authorList>
    </citation>
    <scope>NUCLEOTIDE SEQUENCE</scope>
    <source>
        <strain evidence="8">JKM2019</strain>
        <tissue evidence="8">Whole body</tissue>
    </source>
</reference>
<dbReference type="CDD" id="cd00160">
    <property type="entry name" value="RhoGEF"/>
    <property type="match status" value="1"/>
</dbReference>
<feature type="domain" description="BAR" evidence="7">
    <location>
        <begin position="875"/>
        <end position="1117"/>
    </location>
</feature>
<feature type="domain" description="SH3" evidence="5">
    <location>
        <begin position="1360"/>
        <end position="1420"/>
    </location>
</feature>
<dbReference type="Pfam" id="PF03114">
    <property type="entry name" value="BAR"/>
    <property type="match status" value="1"/>
</dbReference>
<dbReference type="GO" id="GO:0005737">
    <property type="term" value="C:cytoplasm"/>
    <property type="evidence" value="ECO:0007669"/>
    <property type="project" value="InterPro"/>
</dbReference>
<sequence length="1420" mass="164408">MSDHHDTKCLLTIHKSFTGQYDDELSIEHGQIAQLIRKLDKYWYEVYMEDRIGKIPIDCCHEIRDDLLDNLRISLEMNQVVFIAKHDFINQCEDGDLKFARFELIIGFHPIDNDWWNGTRLSSVQRLDNHLIVDDANCGIFPLTFVWKLRNDLLPDFIFDPRGIRVKNFTSKHSIDDNIDNTTEKQKILSNESLQPEQNNNNVVNTTKNKYLFYVKVIKTMEAQLDQEIDLPELDEILGVIKENDKLYYEGESLSRKICGIFPKNFVVKTDVSNDLIENLTHNNQLSNPDSSCDIHQDSDNSSIGRSPVPPSFSPPPPPDILDILNYKSEKLYANIESNNKMDSDKNLQKQQSGYQDLPPSYEAAMSAVSASHSQPVAYGYANYMFNEMEPYGRALYDFDAQDDSELSLRQDQIVRLIRYYDQDWMEGEINGHIGFFPRSYISVIVDCKEQNDNSAPQVTSKQNDPTQNQVEAIDFPSNSIAKILYDFDGEMEQDLKVRAGDIITMLRRFTTTDWIEAKDSSGNVGFVHMNLCQPFHSGQSTSNESAAAATTTTTNTPQTLNLYPKIDDEKLKDKQSSSILEPGQVAQAKPHRRAPIAPRRTDVFPTFNQFLIQEKQEHYQFDLDGNEASLETETNDANSKVKNQKQNQRECVITELLQTEKDYCHALKICHDVFNSSVYEAEKVNVDVERLLYNMKSIIDVSKHLIKSLENYAHNRAYVDQRVGICFLDLKFKINESYTQYCRNHDSVHSLLKFYEGNSISQSYVKNCLGRIQNQTNCFDLSSIWIKPVQRILKYPLLLNELIKFTEEDHVDYEPLKMACQMITDIATRINEHKRRQDLIQKYCRAKDPTLAEKLKNLSMHSVWKKSSRFKYRFLSALPFSSGTKDKDYDAALHSFQEVDKIIRSFLKDMKEYMDAMDKYNIELLSTMETIVEYCDFKRHPRFNIEQIREKYLLMYHDQFKIYKKGIESKVIKPLNILLQKFASPIRLISKRDDKRVDYEASLKSSKSNAENTNLLKNTFEALNQQLIDELPMLADTSLQILINCIQAFLSEHKRFVGLMAKHQLELHELPIVNNTSFEFFSDIDETFRVKYNLNFIQMLREFSLLHTSSFQESSTSTLSSSSSSSLTAFTRFGSKRNSNTWKNTLPINKTYQPDTNQSQQQKPRKSSITNQTQQQESDRQILQNKYDSQHLFTVIKNYEPCDILEIGVQQGDLIGVIKYKEPTGSENRWYIDRGFIQGFVPRNLLKSYRPFPMDSQKQQQQQWQQQESSSSNRYDQVAEDSISIPDPIEPQRYYSTVPIEETIESDQSSSSCLLLSLEEIDSNKNMELSEFDPLMAQQMSTLSSNDEFHNKKPSDDDDDDDYYIAAYPFKAAGPNQISMNFGQKVFVHCKHDTSGNSDWWLVGHSNQKGYVPGNYLKK</sequence>
<dbReference type="SMART" id="SM00721">
    <property type="entry name" value="BAR"/>
    <property type="match status" value="1"/>
</dbReference>
<dbReference type="Pfam" id="PF00018">
    <property type="entry name" value="SH3_1"/>
    <property type="match status" value="1"/>
</dbReference>
<dbReference type="InterPro" id="IPR000219">
    <property type="entry name" value="DH_dom"/>
</dbReference>
<dbReference type="SUPFAM" id="SSF103657">
    <property type="entry name" value="BAR/IMD domain-like"/>
    <property type="match status" value="1"/>
</dbReference>
<evidence type="ECO:0000256" key="3">
    <source>
        <dbReference type="PROSITE-ProRule" id="PRU00192"/>
    </source>
</evidence>
<feature type="region of interest" description="Disordered" evidence="4">
    <location>
        <begin position="338"/>
        <end position="359"/>
    </location>
</feature>
<dbReference type="Gene3D" id="1.20.900.10">
    <property type="entry name" value="Dbl homology (DH) domain"/>
    <property type="match status" value="1"/>
</dbReference>
<evidence type="ECO:0000256" key="2">
    <source>
        <dbReference type="ARBA" id="ARBA00022658"/>
    </source>
</evidence>
<evidence type="ECO:0000259" key="6">
    <source>
        <dbReference type="PROSITE" id="PS50010"/>
    </source>
</evidence>
<dbReference type="SUPFAM" id="SSF50044">
    <property type="entry name" value="SH3-domain"/>
    <property type="match status" value="6"/>
</dbReference>
<keyword evidence="2" id="KW-0344">Guanine-nucleotide releasing factor</keyword>
<dbReference type="Gene3D" id="2.30.30.40">
    <property type="entry name" value="SH3 Domains"/>
    <property type="match status" value="7"/>
</dbReference>
<dbReference type="OrthoDB" id="27823at2759"/>
<dbReference type="PROSITE" id="PS50010">
    <property type="entry name" value="DH_2"/>
    <property type="match status" value="1"/>
</dbReference>
<dbReference type="PROSITE" id="PS51021">
    <property type="entry name" value="BAR"/>
    <property type="match status" value="1"/>
</dbReference>
<dbReference type="PROSITE" id="PS50002">
    <property type="entry name" value="SH3"/>
    <property type="match status" value="5"/>
</dbReference>
<dbReference type="EMBL" id="SDOV01000002">
    <property type="protein sequence ID" value="KAH7643608.1"/>
    <property type="molecule type" value="Genomic_DNA"/>
</dbReference>
<dbReference type="SUPFAM" id="SSF48065">
    <property type="entry name" value="DBL homology domain (DH-domain)"/>
    <property type="match status" value="1"/>
</dbReference>
<evidence type="ECO:0000256" key="4">
    <source>
        <dbReference type="SAM" id="MobiDB-lite"/>
    </source>
</evidence>
<dbReference type="GO" id="GO:0005085">
    <property type="term" value="F:guanyl-nucleotide exchange factor activity"/>
    <property type="evidence" value="ECO:0007669"/>
    <property type="project" value="UniProtKB-KW"/>
</dbReference>
<dbReference type="SMART" id="SM00325">
    <property type="entry name" value="RhoGEF"/>
    <property type="match status" value="1"/>
</dbReference>
<accession>A0A9D4P402</accession>
<evidence type="ECO:0000259" key="7">
    <source>
        <dbReference type="PROSITE" id="PS51021"/>
    </source>
</evidence>
<dbReference type="InterPro" id="IPR035899">
    <property type="entry name" value="DBL_dom_sf"/>
</dbReference>
<feature type="domain" description="SH3" evidence="5">
    <location>
        <begin position="1189"/>
        <end position="1252"/>
    </location>
</feature>
<dbReference type="InterPro" id="IPR027267">
    <property type="entry name" value="AH/BAR_dom_sf"/>
</dbReference>
<keyword evidence="1 3" id="KW-0728">SH3 domain</keyword>
<gene>
    <name evidence="8" type="ORF">HUG17_5970</name>
</gene>
<name>A0A9D4P402_DERFA</name>
<feature type="region of interest" description="Disordered" evidence="4">
    <location>
        <begin position="1142"/>
        <end position="1182"/>
    </location>
</feature>
<feature type="compositionally biased region" description="Pro residues" evidence="4">
    <location>
        <begin position="308"/>
        <end position="320"/>
    </location>
</feature>
<reference evidence="8" key="2">
    <citation type="journal article" date="2021" name="World Allergy Organ. J.">
        <title>Chromosome-level assembly of Dermatophagoides farinae genome and transcriptome reveals two novel allergens Der f 37 and Der f 39.</title>
        <authorList>
            <person name="Chen J."/>
            <person name="Cai Z."/>
            <person name="Fan D."/>
            <person name="Hu J."/>
            <person name="Hou Y."/>
            <person name="He Y."/>
            <person name="Zhang Z."/>
            <person name="Zhao Z."/>
            <person name="Gao P."/>
            <person name="Hu W."/>
            <person name="Sun J."/>
            <person name="Li J."/>
            <person name="Ji K."/>
        </authorList>
    </citation>
    <scope>NUCLEOTIDE SEQUENCE</scope>
    <source>
        <strain evidence="8">JKM2019</strain>
    </source>
</reference>
<feature type="region of interest" description="Disordered" evidence="4">
    <location>
        <begin position="283"/>
        <end position="320"/>
    </location>
</feature>
<evidence type="ECO:0000259" key="5">
    <source>
        <dbReference type="PROSITE" id="PS50002"/>
    </source>
</evidence>
<feature type="compositionally biased region" description="Low complexity" evidence="4">
    <location>
        <begin position="1257"/>
        <end position="1273"/>
    </location>
</feature>
<comment type="caution">
    <text evidence="8">The sequence shown here is derived from an EMBL/GenBank/DDBJ whole genome shotgun (WGS) entry which is preliminary data.</text>
</comment>
<protein>
    <submittedName>
        <fullName evidence="8">Dynamin-binding protein-like protein</fullName>
    </submittedName>
</protein>
<dbReference type="SMART" id="SM00326">
    <property type="entry name" value="SH3"/>
    <property type="match status" value="7"/>
</dbReference>
<feature type="domain" description="SH3" evidence="5">
    <location>
        <begin position="477"/>
        <end position="538"/>
    </location>
</feature>
<dbReference type="CDD" id="cd00174">
    <property type="entry name" value="SH3"/>
    <property type="match status" value="2"/>
</dbReference>
<feature type="domain" description="SH3" evidence="5">
    <location>
        <begin position="388"/>
        <end position="447"/>
    </location>
</feature>
<dbReference type="InterPro" id="IPR004148">
    <property type="entry name" value="BAR_dom"/>
</dbReference>
<feature type="region of interest" description="Disordered" evidence="4">
    <location>
        <begin position="1255"/>
        <end position="1291"/>
    </location>
</feature>
<dbReference type="Pfam" id="PF14604">
    <property type="entry name" value="SH3_9"/>
    <property type="match status" value="1"/>
</dbReference>
<evidence type="ECO:0000256" key="1">
    <source>
        <dbReference type="ARBA" id="ARBA00022443"/>
    </source>
</evidence>
<dbReference type="InterPro" id="IPR001452">
    <property type="entry name" value="SH3_domain"/>
</dbReference>
<dbReference type="PANTHER" id="PTHR22834">
    <property type="entry name" value="NUCLEAR FUSION PROTEIN FUS2"/>
    <property type="match status" value="1"/>
</dbReference>
<feature type="compositionally biased region" description="Basic and acidic residues" evidence="4">
    <location>
        <begin position="566"/>
        <end position="576"/>
    </location>
</feature>
<feature type="compositionally biased region" description="Low complexity" evidence="4">
    <location>
        <begin position="541"/>
        <end position="557"/>
    </location>
</feature>
<evidence type="ECO:0000313" key="8">
    <source>
        <dbReference type="EMBL" id="KAH7643608.1"/>
    </source>
</evidence>
<feature type="domain" description="SH3" evidence="5">
    <location>
        <begin position="210"/>
        <end position="272"/>
    </location>
</feature>
<dbReference type="Proteomes" id="UP000828236">
    <property type="component" value="Unassembled WGS sequence"/>
</dbReference>
<dbReference type="InterPro" id="IPR036028">
    <property type="entry name" value="SH3-like_dom_sf"/>
</dbReference>
<dbReference type="Gene3D" id="1.20.1270.60">
    <property type="entry name" value="Arfaptin homology (AH) domain/BAR domain"/>
    <property type="match status" value="1"/>
</dbReference>